<dbReference type="EMBL" id="ACIJ02000018">
    <property type="protein sequence ID" value="EEX71862.1"/>
    <property type="molecule type" value="Genomic_DNA"/>
</dbReference>
<dbReference type="GeneID" id="84577461"/>
<protein>
    <submittedName>
        <fullName evidence="1">Uncharacterized protein</fullName>
    </submittedName>
</protein>
<evidence type="ECO:0000313" key="2">
    <source>
        <dbReference type="Proteomes" id="UP000003460"/>
    </source>
</evidence>
<dbReference type="AlphaFoldDB" id="C9LGQ4"/>
<name>C9LGQ4_9BACT</name>
<proteinExistence type="predicted"/>
<organism evidence="1 2">
    <name type="scientific">Alloprevotella tannerae ATCC 51259</name>
    <dbReference type="NCBI Taxonomy" id="626522"/>
    <lineage>
        <taxon>Bacteria</taxon>
        <taxon>Pseudomonadati</taxon>
        <taxon>Bacteroidota</taxon>
        <taxon>Bacteroidia</taxon>
        <taxon>Bacteroidales</taxon>
        <taxon>Prevotellaceae</taxon>
        <taxon>Alloprevotella</taxon>
    </lineage>
</organism>
<accession>C9LGQ4</accession>
<dbReference type="HOGENOM" id="CLU_3171792_0_0_10"/>
<gene>
    <name evidence="1" type="ORF">GCWU000325_01400</name>
</gene>
<keyword evidence="2" id="KW-1185">Reference proteome</keyword>
<dbReference type="RefSeq" id="WP_006255171.1">
    <property type="nucleotide sequence ID" value="NZ_GG700642.1"/>
</dbReference>
<reference evidence="1" key="1">
    <citation type="submission" date="2009-09" db="EMBL/GenBank/DDBJ databases">
        <authorList>
            <person name="Weinstock G."/>
            <person name="Sodergren E."/>
            <person name="Clifton S."/>
            <person name="Fulton L."/>
            <person name="Fulton B."/>
            <person name="Courtney L."/>
            <person name="Fronick C."/>
            <person name="Harrison M."/>
            <person name="Strong C."/>
            <person name="Farmer C."/>
            <person name="Delahaunty K."/>
            <person name="Markovic C."/>
            <person name="Hall O."/>
            <person name="Minx P."/>
            <person name="Tomlinson C."/>
            <person name="Mitreva M."/>
            <person name="Nelson J."/>
            <person name="Hou S."/>
            <person name="Wollam A."/>
            <person name="Pepin K.H."/>
            <person name="Johnson M."/>
            <person name="Bhonagiri V."/>
            <person name="Nash W.E."/>
            <person name="Warren W."/>
            <person name="Chinwalla A."/>
            <person name="Mardis E.R."/>
            <person name="Wilson R.K."/>
        </authorList>
    </citation>
    <scope>NUCLEOTIDE SEQUENCE [LARGE SCALE GENOMIC DNA]</scope>
    <source>
        <strain evidence="1">ATCC 51259</strain>
    </source>
</reference>
<comment type="caution">
    <text evidence="1">The sequence shown here is derived from an EMBL/GenBank/DDBJ whole genome shotgun (WGS) entry which is preliminary data.</text>
</comment>
<evidence type="ECO:0000313" key="1">
    <source>
        <dbReference type="EMBL" id="EEX71862.1"/>
    </source>
</evidence>
<sequence length="47" mass="5144">MLYKIDNQHYFCLSSALFLPDAVARVEAFALGGPEKEVISEAEVSSP</sequence>
<dbReference type="Proteomes" id="UP000003460">
    <property type="component" value="Unassembled WGS sequence"/>
</dbReference>